<name>A0A7L4ZGN7_9FLAO</name>
<dbReference type="KEGG" id="kan:IMCC3317_10270"/>
<gene>
    <name evidence="2" type="ORF">IMCC3317_10270</name>
</gene>
<keyword evidence="1" id="KW-1133">Transmembrane helix</keyword>
<feature type="transmembrane region" description="Helical" evidence="1">
    <location>
        <begin position="82"/>
        <end position="106"/>
    </location>
</feature>
<dbReference type="RefSeq" id="WP_160128407.1">
    <property type="nucleotide sequence ID" value="NZ_CP019288.1"/>
</dbReference>
<reference evidence="2 3" key="1">
    <citation type="journal article" date="2013" name="Int. J. Syst. Evol. Microbiol.">
        <title>Kordia antarctica sp. nov., isolated from Antarctic seawater.</title>
        <authorList>
            <person name="Baek K."/>
            <person name="Choi A."/>
            <person name="Kang I."/>
            <person name="Lee K."/>
            <person name="Cho J.C."/>
        </authorList>
    </citation>
    <scope>NUCLEOTIDE SEQUENCE [LARGE SCALE GENOMIC DNA]</scope>
    <source>
        <strain evidence="2 3">IMCC3317</strain>
    </source>
</reference>
<protein>
    <submittedName>
        <fullName evidence="2">Uncharacterized protein</fullName>
    </submittedName>
</protein>
<dbReference type="EMBL" id="CP019288">
    <property type="protein sequence ID" value="QHI35680.1"/>
    <property type="molecule type" value="Genomic_DNA"/>
</dbReference>
<evidence type="ECO:0000313" key="2">
    <source>
        <dbReference type="EMBL" id="QHI35680.1"/>
    </source>
</evidence>
<organism evidence="2 3">
    <name type="scientific">Kordia antarctica</name>
    <dbReference type="NCBI Taxonomy" id="1218801"/>
    <lineage>
        <taxon>Bacteria</taxon>
        <taxon>Pseudomonadati</taxon>
        <taxon>Bacteroidota</taxon>
        <taxon>Flavobacteriia</taxon>
        <taxon>Flavobacteriales</taxon>
        <taxon>Flavobacteriaceae</taxon>
        <taxon>Kordia</taxon>
    </lineage>
</organism>
<dbReference type="OrthoDB" id="764986at2"/>
<keyword evidence="1" id="KW-0812">Transmembrane</keyword>
<accession>A0A7L4ZGN7</accession>
<keyword evidence="3" id="KW-1185">Reference proteome</keyword>
<proteinExistence type="predicted"/>
<sequence length="127" mass="14764">MKSKYLEEFKHKTKSELVSIITNSAKYNSHELEAAHELLRKKTTTFSEYQELTGGKTATAEISRSDRKLLNTNDSDKSFLDILLIILKWIGIIIFFPMSLVVIGYYKNKKAKKEYYANNRPHSKRTD</sequence>
<evidence type="ECO:0000256" key="1">
    <source>
        <dbReference type="SAM" id="Phobius"/>
    </source>
</evidence>
<evidence type="ECO:0000313" key="3">
    <source>
        <dbReference type="Proteomes" id="UP000464657"/>
    </source>
</evidence>
<keyword evidence="1" id="KW-0472">Membrane</keyword>
<dbReference type="AlphaFoldDB" id="A0A7L4ZGN7"/>
<dbReference type="Proteomes" id="UP000464657">
    <property type="component" value="Chromosome"/>
</dbReference>